<dbReference type="STRING" id="309803.CTN_1074"/>
<dbReference type="eggNOG" id="COG1213">
    <property type="taxonomic scope" value="Bacteria"/>
</dbReference>
<organism evidence="4 5">
    <name type="scientific">Thermotoga neapolitana (strain ATCC 49049 / DSM 4359 / NBRC 107923 / NS-E)</name>
    <dbReference type="NCBI Taxonomy" id="309803"/>
    <lineage>
        <taxon>Bacteria</taxon>
        <taxon>Thermotogati</taxon>
        <taxon>Thermotogota</taxon>
        <taxon>Thermotogae</taxon>
        <taxon>Thermotogales</taxon>
        <taxon>Thermotogaceae</taxon>
        <taxon>Thermotoga</taxon>
    </lineage>
</organism>
<dbReference type="AlphaFoldDB" id="B9K8G7"/>
<name>B9K8G7_THENN</name>
<dbReference type="RefSeq" id="WP_015919566.1">
    <property type="nucleotide sequence ID" value="NC_011978.1"/>
</dbReference>
<protein>
    <submittedName>
        <fullName evidence="4">Nucleotidyl transferase</fullName>
    </submittedName>
</protein>
<evidence type="ECO:0000259" key="3">
    <source>
        <dbReference type="Pfam" id="PF00483"/>
    </source>
</evidence>
<dbReference type="InterPro" id="IPR050065">
    <property type="entry name" value="GlmU-like"/>
</dbReference>
<dbReference type="HOGENOM" id="CLU_029499_5_0_0"/>
<dbReference type="InterPro" id="IPR029044">
    <property type="entry name" value="Nucleotide-diphossugar_trans"/>
</dbReference>
<evidence type="ECO:0000256" key="1">
    <source>
        <dbReference type="ARBA" id="ARBA00022679"/>
    </source>
</evidence>
<keyword evidence="2" id="KW-0548">Nucleotidyltransferase</keyword>
<keyword evidence="5" id="KW-1185">Reference proteome</keyword>
<dbReference type="Pfam" id="PF00483">
    <property type="entry name" value="NTP_transferase"/>
    <property type="match status" value="1"/>
</dbReference>
<dbReference type="KEGG" id="tna:CTN_1074"/>
<evidence type="ECO:0000313" key="5">
    <source>
        <dbReference type="Proteomes" id="UP000000445"/>
    </source>
</evidence>
<dbReference type="GO" id="GO:0016779">
    <property type="term" value="F:nucleotidyltransferase activity"/>
    <property type="evidence" value="ECO:0007669"/>
    <property type="project" value="UniProtKB-KW"/>
</dbReference>
<dbReference type="SUPFAM" id="SSF53448">
    <property type="entry name" value="Nucleotide-diphospho-sugar transferases"/>
    <property type="match status" value="1"/>
</dbReference>
<sequence>MKEAVVLASGVGKRLRTVTGEIPKVFYRFNGCELVKYPMISLMKNGVERFVMVVSEGYEDYGRKVLKDLGVEGVVIENSRVELGNAYSFFLTEPHVKSERFFLSCGDSIFPPEALKNAFDEDEFHIKLGVSKRKDLIDPQEASKVLVDENDRIIRIGKKIDEYNYFDTGVFVVTKKVYQLRDVFSWSKEISLYHVLQKAVDLGMIVKVFDFEDAPWTEIDSPEDLNEKVYELMERIKEGIPC</sequence>
<evidence type="ECO:0000256" key="2">
    <source>
        <dbReference type="ARBA" id="ARBA00022695"/>
    </source>
</evidence>
<keyword evidence="1 4" id="KW-0808">Transferase</keyword>
<gene>
    <name evidence="4" type="ordered locus">CTN_1074</name>
</gene>
<dbReference type="Proteomes" id="UP000000445">
    <property type="component" value="Chromosome"/>
</dbReference>
<dbReference type="InterPro" id="IPR005835">
    <property type="entry name" value="NTP_transferase_dom"/>
</dbReference>
<accession>B9K8G7</accession>
<evidence type="ECO:0000313" key="4">
    <source>
        <dbReference type="EMBL" id="ACM23250.1"/>
    </source>
</evidence>
<dbReference type="Gene3D" id="3.90.550.10">
    <property type="entry name" value="Spore Coat Polysaccharide Biosynthesis Protein SpsA, Chain A"/>
    <property type="match status" value="1"/>
</dbReference>
<dbReference type="EMBL" id="CP000916">
    <property type="protein sequence ID" value="ACM23250.1"/>
    <property type="molecule type" value="Genomic_DNA"/>
</dbReference>
<reference evidence="4 5" key="1">
    <citation type="journal article" date="2009" name="Biosci. Biotechnol. Biochem.">
        <title>WeGAS: a web-based microbial genome annotation system.</title>
        <authorList>
            <person name="Lee D."/>
            <person name="Seo H."/>
            <person name="Park C."/>
            <person name="Park K."/>
        </authorList>
    </citation>
    <scope>NUCLEOTIDE SEQUENCE [LARGE SCALE GENOMIC DNA]</scope>
    <source>
        <strain evidence="5">ATCC 49049 / DSM 4359 / NBRC 107923 / NS-E</strain>
    </source>
</reference>
<dbReference type="PANTHER" id="PTHR43584">
    <property type="entry name" value="NUCLEOTIDYL TRANSFERASE"/>
    <property type="match status" value="1"/>
</dbReference>
<feature type="domain" description="Nucleotidyl transferase" evidence="3">
    <location>
        <begin position="4"/>
        <end position="229"/>
    </location>
</feature>
<proteinExistence type="predicted"/>
<dbReference type="PANTHER" id="PTHR43584:SF8">
    <property type="entry name" value="N-ACETYLMURAMATE ALPHA-1-PHOSPHATE URIDYLYLTRANSFERASE"/>
    <property type="match status" value="1"/>
</dbReference>